<dbReference type="InterPro" id="IPR001570">
    <property type="entry name" value="Peptidase_M4_C_domain"/>
</dbReference>
<evidence type="ECO:0000259" key="12">
    <source>
        <dbReference type="Pfam" id="PF02868"/>
    </source>
</evidence>
<dbReference type="AlphaFoldDB" id="A0AAJ1TKA5"/>
<evidence type="ECO:0000256" key="9">
    <source>
        <dbReference type="PIRSR" id="PIRSR623612-1"/>
    </source>
</evidence>
<dbReference type="InterPro" id="IPR013856">
    <property type="entry name" value="Peptidase_M4_domain"/>
</dbReference>
<dbReference type="SUPFAM" id="SSF55486">
    <property type="entry name" value="Metalloproteases ('zincins'), catalytic domain"/>
    <property type="match status" value="1"/>
</dbReference>
<evidence type="ECO:0000256" key="2">
    <source>
        <dbReference type="ARBA" id="ARBA00009388"/>
    </source>
</evidence>
<feature type="domain" description="Peptidase C-terminal archaeal/bacterial" evidence="13">
    <location>
        <begin position="588"/>
        <end position="653"/>
    </location>
</feature>
<dbReference type="Gene3D" id="2.60.120.380">
    <property type="match status" value="1"/>
</dbReference>
<evidence type="ECO:0000256" key="1">
    <source>
        <dbReference type="ARBA" id="ARBA00001947"/>
    </source>
</evidence>
<dbReference type="CDD" id="cd09597">
    <property type="entry name" value="M4_TLP"/>
    <property type="match status" value="1"/>
</dbReference>
<evidence type="ECO:0000259" key="13">
    <source>
        <dbReference type="Pfam" id="PF04151"/>
    </source>
</evidence>
<feature type="chain" id="PRO_5042315284" description="Neutral metalloproteinase" evidence="10">
    <location>
        <begin position="23"/>
        <end position="670"/>
    </location>
</feature>
<dbReference type="PANTHER" id="PTHR33794:SF1">
    <property type="entry name" value="BACILLOLYSIN"/>
    <property type="match status" value="1"/>
</dbReference>
<dbReference type="SUPFAM" id="SSF89260">
    <property type="entry name" value="Collagen-binding domain"/>
    <property type="match status" value="1"/>
</dbReference>
<evidence type="ECO:0000313" key="15">
    <source>
        <dbReference type="EMBL" id="MDQ0416266.1"/>
    </source>
</evidence>
<comment type="similarity">
    <text evidence="2 10">Belongs to the peptidase M4 family.</text>
</comment>
<dbReference type="RefSeq" id="WP_307250573.1">
    <property type="nucleotide sequence ID" value="NZ_JAUSUV010000002.1"/>
</dbReference>
<dbReference type="GO" id="GO:0006508">
    <property type="term" value="P:proteolysis"/>
    <property type="evidence" value="ECO:0007669"/>
    <property type="project" value="UniProtKB-KW"/>
</dbReference>
<dbReference type="Pfam" id="PF02868">
    <property type="entry name" value="Peptidase_M4_C"/>
    <property type="match status" value="1"/>
</dbReference>
<dbReference type="Pfam" id="PF04151">
    <property type="entry name" value="PPC"/>
    <property type="match status" value="1"/>
</dbReference>
<organism evidence="15 16">
    <name type="scientific">Croceifilum oryzae</name>
    <dbReference type="NCBI Taxonomy" id="1553429"/>
    <lineage>
        <taxon>Bacteria</taxon>
        <taxon>Bacillati</taxon>
        <taxon>Bacillota</taxon>
        <taxon>Bacilli</taxon>
        <taxon>Bacillales</taxon>
        <taxon>Thermoactinomycetaceae</taxon>
        <taxon>Croceifilum</taxon>
    </lineage>
</organism>
<evidence type="ECO:0000256" key="7">
    <source>
        <dbReference type="ARBA" id="ARBA00022833"/>
    </source>
</evidence>
<keyword evidence="6 10" id="KW-0378">Hydrolase</keyword>
<evidence type="ECO:0000313" key="16">
    <source>
        <dbReference type="Proteomes" id="UP001238450"/>
    </source>
</evidence>
<dbReference type="Gene3D" id="1.10.390.10">
    <property type="entry name" value="Neutral Protease Domain 2"/>
    <property type="match status" value="1"/>
</dbReference>
<dbReference type="PRINTS" id="PR00730">
    <property type="entry name" value="THERMOLYSIN"/>
</dbReference>
<dbReference type="InterPro" id="IPR050728">
    <property type="entry name" value="Zinc_Metalloprotease_M4"/>
</dbReference>
<dbReference type="Gene3D" id="3.10.450.490">
    <property type="match status" value="1"/>
</dbReference>
<keyword evidence="16" id="KW-1185">Reference proteome</keyword>
<dbReference type="InterPro" id="IPR011096">
    <property type="entry name" value="FTP_domain"/>
</dbReference>
<dbReference type="Gene3D" id="3.10.170.10">
    <property type="match status" value="1"/>
</dbReference>
<feature type="signal peptide" evidence="10">
    <location>
        <begin position="1"/>
        <end position="22"/>
    </location>
</feature>
<evidence type="ECO:0000259" key="14">
    <source>
        <dbReference type="Pfam" id="PF07504"/>
    </source>
</evidence>
<dbReference type="GO" id="GO:0046872">
    <property type="term" value="F:metal ion binding"/>
    <property type="evidence" value="ECO:0007669"/>
    <property type="project" value="UniProtKB-UniRule"/>
</dbReference>
<evidence type="ECO:0000256" key="10">
    <source>
        <dbReference type="RuleBase" id="RU366073"/>
    </source>
</evidence>
<dbReference type="Pfam" id="PF01447">
    <property type="entry name" value="Peptidase_M4"/>
    <property type="match status" value="1"/>
</dbReference>
<feature type="domain" description="Peptidase M4 C-terminal" evidence="12">
    <location>
        <begin position="395"/>
        <end position="547"/>
    </location>
</feature>
<keyword evidence="3 10" id="KW-0645">Protease</keyword>
<dbReference type="EC" id="3.4.24.-" evidence="10"/>
<proteinExistence type="inferred from homology"/>
<name>A0AAJ1TKA5_9BACL</name>
<dbReference type="GO" id="GO:0004222">
    <property type="term" value="F:metalloendopeptidase activity"/>
    <property type="evidence" value="ECO:0007669"/>
    <property type="project" value="UniProtKB-UniRule"/>
</dbReference>
<keyword evidence="10" id="KW-0964">Secreted</keyword>
<dbReference type="InterPro" id="IPR027268">
    <property type="entry name" value="Peptidase_M4/M1_CTD_sf"/>
</dbReference>
<evidence type="ECO:0000256" key="6">
    <source>
        <dbReference type="ARBA" id="ARBA00022801"/>
    </source>
</evidence>
<keyword evidence="5 10" id="KW-0732">Signal</keyword>
<comment type="subcellular location">
    <subcellularLocation>
        <location evidence="10">Secreted</location>
    </subcellularLocation>
</comment>
<evidence type="ECO:0000256" key="4">
    <source>
        <dbReference type="ARBA" id="ARBA00022723"/>
    </source>
</evidence>
<dbReference type="InterPro" id="IPR007280">
    <property type="entry name" value="Peptidase_C_arc/bac"/>
</dbReference>
<feature type="domain" description="FTP" evidence="14">
    <location>
        <begin position="108"/>
        <end position="148"/>
    </location>
</feature>
<dbReference type="EMBL" id="JAUSUV010000002">
    <property type="protein sequence ID" value="MDQ0416266.1"/>
    <property type="molecule type" value="Genomic_DNA"/>
</dbReference>
<dbReference type="Pfam" id="PF07504">
    <property type="entry name" value="FTP"/>
    <property type="match status" value="1"/>
</dbReference>
<keyword evidence="4" id="KW-0479">Metal-binding</keyword>
<comment type="cofactor">
    <cofactor evidence="1 10">
        <name>Zn(2+)</name>
        <dbReference type="ChEBI" id="CHEBI:29105"/>
    </cofactor>
</comment>
<gene>
    <name evidence="15" type="ORF">J2Z48_000430</name>
</gene>
<evidence type="ECO:0000256" key="8">
    <source>
        <dbReference type="ARBA" id="ARBA00023049"/>
    </source>
</evidence>
<comment type="caution">
    <text evidence="15">The sequence shown here is derived from an EMBL/GenBank/DDBJ whole genome shotgun (WGS) entry which is preliminary data.</text>
</comment>
<accession>A0AAJ1TKA5</accession>
<comment type="function">
    <text evidence="10">Extracellular zinc metalloprotease.</text>
</comment>
<evidence type="ECO:0000256" key="5">
    <source>
        <dbReference type="ARBA" id="ARBA00022729"/>
    </source>
</evidence>
<sequence length="670" mass="72700">MSVKKGVSIATASMLTLSVASASVWATNNAPVKSLDQQEALQKISKDTGSQFSVAWDSETKAPSFVRGKISNKKLKSKEDALAVLEENKALYQIKQASSDLTLDKQGSDQFGSFYKFQQVYKGIPVFGHQLVVHGDQKQISNSVSGTFDAQVFSKEIDTQAKLTEAKAIEKAKAANGLTEVETFDIQKANLYIYGTSAGKHTLVYRVTLSTIEKSELFYSDIFVDAQTGAIVDQIDKVHHAAAVGKGKGVLNDNKSINTDSYSGGYYLRDITKPMYSQNGGAIETYTAKNKMVSPGTLLTDSDNTWVDPAAVDAHVYAGKVYDYYYTKLGRNSFDDEGGTLKSTVHYRENYGNAGWTGTQMVYGDGDGSDKYAYLSGALDVVGHEITHGVTERTADLVYEGQSGALNESWSDVFGNLIENKSDPEWLCGEDIITPNIPGDALRSMSDPNKYGDPDHMRDYVDTTEDHGGVHTNSGIPNKAFYNFVTTSGVTRDNAAKVWYRALSQYLTSNSKFIDARNATIQAATDLFGEDSKEVTAVTNAWSNVGVGGSSTNPGPGSDPYESNDTRATAYKISSGTTYNGKISSKTDEDWFQLTKSSSGTISVSLTNLPEDYDLYLYDSSGTLLKSSEEGGKTSESISYRGAARGTYYVKVVGYEGKNSSTAYALKATY</sequence>
<dbReference type="InterPro" id="IPR023612">
    <property type="entry name" value="Peptidase_M4"/>
</dbReference>
<protein>
    <recommendedName>
        <fullName evidence="10">Neutral metalloproteinase</fullName>
        <ecNumber evidence="10">3.4.24.-</ecNumber>
    </recommendedName>
</protein>
<dbReference type="Proteomes" id="UP001238450">
    <property type="component" value="Unassembled WGS sequence"/>
</dbReference>
<keyword evidence="8 10" id="KW-0482">Metalloprotease</keyword>
<dbReference type="PANTHER" id="PTHR33794">
    <property type="entry name" value="BACILLOLYSIN"/>
    <property type="match status" value="1"/>
</dbReference>
<reference evidence="15 16" key="1">
    <citation type="submission" date="2023-07" db="EMBL/GenBank/DDBJ databases">
        <title>Genomic Encyclopedia of Type Strains, Phase IV (KMG-IV): sequencing the most valuable type-strain genomes for metagenomic binning, comparative biology and taxonomic classification.</title>
        <authorList>
            <person name="Goeker M."/>
        </authorList>
    </citation>
    <scope>NUCLEOTIDE SEQUENCE [LARGE SCALE GENOMIC DNA]</scope>
    <source>
        <strain evidence="15 16">DSM 46876</strain>
    </source>
</reference>
<dbReference type="GO" id="GO:0005576">
    <property type="term" value="C:extracellular region"/>
    <property type="evidence" value="ECO:0007669"/>
    <property type="project" value="UniProtKB-SubCell"/>
</dbReference>
<keyword evidence="7 10" id="KW-0862">Zinc</keyword>
<feature type="domain" description="Peptidase M4" evidence="11">
    <location>
        <begin position="245"/>
        <end position="392"/>
    </location>
</feature>
<evidence type="ECO:0000256" key="3">
    <source>
        <dbReference type="ARBA" id="ARBA00022670"/>
    </source>
</evidence>
<feature type="active site" description="Proton donor" evidence="9">
    <location>
        <position position="471"/>
    </location>
</feature>
<dbReference type="Gene3D" id="3.10.450.40">
    <property type="match status" value="1"/>
</dbReference>
<feature type="active site" evidence="9">
    <location>
        <position position="385"/>
    </location>
</feature>
<evidence type="ECO:0000259" key="11">
    <source>
        <dbReference type="Pfam" id="PF01447"/>
    </source>
</evidence>